<feature type="compositionally biased region" description="Basic and acidic residues" evidence="6">
    <location>
        <begin position="424"/>
        <end position="433"/>
    </location>
</feature>
<feature type="chain" id="PRO_5046143670" evidence="7">
    <location>
        <begin position="20"/>
        <end position="615"/>
    </location>
</feature>
<dbReference type="EMBL" id="JASSZA010000005">
    <property type="protein sequence ID" value="KAK2110044.1"/>
    <property type="molecule type" value="Genomic_DNA"/>
</dbReference>
<keyword evidence="9" id="KW-1185">Reference proteome</keyword>
<name>A0ABQ9VL01_SAGOE</name>
<organism evidence="8 9">
    <name type="scientific">Saguinus oedipus</name>
    <name type="common">Cotton-top tamarin</name>
    <name type="synonym">Oedipomidas oedipus</name>
    <dbReference type="NCBI Taxonomy" id="9490"/>
    <lineage>
        <taxon>Eukaryota</taxon>
        <taxon>Metazoa</taxon>
        <taxon>Chordata</taxon>
        <taxon>Craniata</taxon>
        <taxon>Vertebrata</taxon>
        <taxon>Euteleostomi</taxon>
        <taxon>Mammalia</taxon>
        <taxon>Eutheria</taxon>
        <taxon>Euarchontoglires</taxon>
        <taxon>Primates</taxon>
        <taxon>Haplorrhini</taxon>
        <taxon>Platyrrhini</taxon>
        <taxon>Cebidae</taxon>
        <taxon>Callitrichinae</taxon>
        <taxon>Saguinus</taxon>
    </lineage>
</organism>
<feature type="compositionally biased region" description="Basic and acidic residues" evidence="6">
    <location>
        <begin position="515"/>
        <end position="532"/>
    </location>
</feature>
<feature type="compositionally biased region" description="Polar residues" evidence="6">
    <location>
        <begin position="550"/>
        <end position="563"/>
    </location>
</feature>
<proteinExistence type="inferred from homology"/>
<evidence type="ECO:0000256" key="2">
    <source>
        <dbReference type="ARBA" id="ARBA00009927"/>
    </source>
</evidence>
<dbReference type="InterPro" id="IPR008836">
    <property type="entry name" value="Semenogelin"/>
</dbReference>
<feature type="compositionally biased region" description="Polar residues" evidence="6">
    <location>
        <begin position="34"/>
        <end position="46"/>
    </location>
</feature>
<feature type="compositionally biased region" description="Basic and acidic residues" evidence="6">
    <location>
        <begin position="539"/>
        <end position="549"/>
    </location>
</feature>
<dbReference type="PANTHER" id="PTHR10547:SF8">
    <property type="match status" value="1"/>
</dbReference>
<comment type="subcellular location">
    <subcellularLocation>
        <location evidence="1">Secreted</location>
    </subcellularLocation>
</comment>
<feature type="compositionally biased region" description="Polar residues" evidence="6">
    <location>
        <begin position="81"/>
        <end position="91"/>
    </location>
</feature>
<feature type="compositionally biased region" description="Basic and acidic residues" evidence="6">
    <location>
        <begin position="366"/>
        <end position="375"/>
    </location>
</feature>
<feature type="region of interest" description="Disordered" evidence="6">
    <location>
        <begin position="133"/>
        <end position="160"/>
    </location>
</feature>
<comment type="similarity">
    <text evidence="2">Belongs to the semenogelin family.</text>
</comment>
<feature type="compositionally biased region" description="Basic and acidic residues" evidence="6">
    <location>
        <begin position="50"/>
        <end position="80"/>
    </location>
</feature>
<evidence type="ECO:0000256" key="4">
    <source>
        <dbReference type="ARBA" id="ARBA00022729"/>
    </source>
</evidence>
<evidence type="ECO:0000256" key="5">
    <source>
        <dbReference type="ARBA" id="ARBA00022737"/>
    </source>
</evidence>
<feature type="compositionally biased region" description="Polar residues" evidence="6">
    <location>
        <begin position="254"/>
        <end position="265"/>
    </location>
</feature>
<dbReference type="Pfam" id="PF05474">
    <property type="entry name" value="Semenogelin"/>
    <property type="match status" value="2"/>
</dbReference>
<keyword evidence="4 7" id="KW-0732">Signal</keyword>
<feature type="compositionally biased region" description="Polar residues" evidence="6">
    <location>
        <begin position="138"/>
        <end position="160"/>
    </location>
</feature>
<evidence type="ECO:0000313" key="9">
    <source>
        <dbReference type="Proteomes" id="UP001266305"/>
    </source>
</evidence>
<dbReference type="PANTHER" id="PTHR10547">
    <property type="entry name" value="SEMENOGELIN/SEMINAL VESICLE SECRETORY PROTEIN"/>
    <property type="match status" value="1"/>
</dbReference>
<feature type="compositionally biased region" description="Basic and acidic residues" evidence="6">
    <location>
        <begin position="481"/>
        <end position="491"/>
    </location>
</feature>
<evidence type="ECO:0000256" key="1">
    <source>
        <dbReference type="ARBA" id="ARBA00004613"/>
    </source>
</evidence>
<keyword evidence="5" id="KW-0677">Repeat</keyword>
<evidence type="ECO:0000256" key="3">
    <source>
        <dbReference type="ARBA" id="ARBA00022525"/>
    </source>
</evidence>
<reference evidence="8 9" key="1">
    <citation type="submission" date="2023-05" db="EMBL/GenBank/DDBJ databases">
        <title>B98-5 Cell Line De Novo Hybrid Assembly: An Optical Mapping Approach.</title>
        <authorList>
            <person name="Kananen K."/>
            <person name="Auerbach J.A."/>
            <person name="Kautto E."/>
            <person name="Blachly J.S."/>
        </authorList>
    </citation>
    <scope>NUCLEOTIDE SEQUENCE [LARGE SCALE GENOMIC DNA]</scope>
    <source>
        <strain evidence="8">B95-8</strain>
        <tissue evidence="8">Cell line</tissue>
    </source>
</reference>
<dbReference type="Proteomes" id="UP001266305">
    <property type="component" value="Unassembled WGS sequence"/>
</dbReference>
<evidence type="ECO:0000256" key="6">
    <source>
        <dbReference type="SAM" id="MobiDB-lite"/>
    </source>
</evidence>
<evidence type="ECO:0000313" key="8">
    <source>
        <dbReference type="EMBL" id="KAK2110044.1"/>
    </source>
</evidence>
<keyword evidence="3" id="KW-0964">Secreted</keyword>
<feature type="compositionally biased region" description="Basic and acidic residues" evidence="6">
    <location>
        <begin position="283"/>
        <end position="300"/>
    </location>
</feature>
<feature type="compositionally biased region" description="Basic and acidic residues" evidence="6">
    <location>
        <begin position="241"/>
        <end position="253"/>
    </location>
</feature>
<feature type="region of interest" description="Disordered" evidence="6">
    <location>
        <begin position="24"/>
        <end position="118"/>
    </location>
</feature>
<feature type="compositionally biased region" description="Basic and acidic residues" evidence="6">
    <location>
        <begin position="308"/>
        <end position="317"/>
    </location>
</feature>
<feature type="compositionally biased region" description="Basic and acidic residues" evidence="6">
    <location>
        <begin position="107"/>
        <end position="118"/>
    </location>
</feature>
<feature type="signal peptide" evidence="7">
    <location>
        <begin position="1"/>
        <end position="19"/>
    </location>
</feature>
<feature type="compositionally biased region" description="Basic and acidic residues" evidence="6">
    <location>
        <begin position="341"/>
        <end position="358"/>
    </location>
</feature>
<feature type="region of interest" description="Disordered" evidence="6">
    <location>
        <begin position="172"/>
        <end position="585"/>
    </location>
</feature>
<sequence>MKPIIFLVLSLLLILEKQAAVMGQKGGSKGRLPSESSQFPHGQKGQQYCARKDKQHAESKRSVSIEHTYHVDIPDHDQTRTSKQYDLNAQNKRIKSEKHAAGSQEPFNHKQEGREHGKSKGDFHVLIIHHKRGHAPHGTQNPSQDQGNSTSGKGISSQDSNTKERLLALGLGKEQDSVSGTQRNGTQGGSQSSPVLQTEDPVHNKKPETQNSLQNKGSSPNVNETKQKHSSKVQSPLCSAQEDRLQHGSKDVFSKNQNQTRNPNQDQEHGQKAHNRSCQCSSTEERRPNHGEKGIQKDASKGSTSNQTEDKMHDKSQKQVTTPSQEDGHRANKTSSQSSGTEERRPNHGEKGIQKDASKGSTSNQTEDKMHDKSQKQVTTPSQEDGHRANKTSSQSSGTEERRPNHGEKGIQKDASKGSTSNQTEDKMHDKSQKQVTTPSQEDGHRANKTSSQSSGTEERRPNHGEKGIRKDASKGSTSNKTEDKMHDKSQKQVTTPSQEDGHRANKTSSQSSGTEERRPNHGEKGIQKDASKGSSSNKTEDEKHDKSQKQVTTPSQDQQSGQDADEEEDLLSHYQKDRHQHRSYGGLDIVIVEHEADDDDRLTHHDNNQNSIFT</sequence>
<comment type="caution">
    <text evidence="8">The sequence shown here is derived from an EMBL/GenBank/DDBJ whole genome shotgun (WGS) entry which is preliminary data.</text>
</comment>
<accession>A0ABQ9VL01</accession>
<feature type="compositionally biased region" description="Polar residues" evidence="6">
    <location>
        <begin position="209"/>
        <end position="224"/>
    </location>
</feature>
<gene>
    <name evidence="8" type="primary">SEMG1</name>
    <name evidence="8" type="ORF">P7K49_009790</name>
</gene>
<feature type="compositionally biased region" description="Basic and acidic residues" evidence="6">
    <location>
        <begin position="457"/>
        <end position="474"/>
    </location>
</feature>
<evidence type="ECO:0000256" key="7">
    <source>
        <dbReference type="SAM" id="SignalP"/>
    </source>
</evidence>
<protein>
    <submittedName>
        <fullName evidence="8">Semenogelin-1</fullName>
    </submittedName>
</protein>
<feature type="compositionally biased region" description="Basic and acidic residues" evidence="6">
    <location>
        <begin position="399"/>
        <end position="416"/>
    </location>
</feature>
<feature type="compositionally biased region" description="Polar residues" evidence="6">
    <location>
        <begin position="177"/>
        <end position="196"/>
    </location>
</feature>